<dbReference type="AlphaFoldDB" id="A0A8T0G7A4"/>
<dbReference type="PANTHER" id="PTHR33312:SF21">
    <property type="entry name" value="MEMBRANE-ASSOCIATED KINASE REGULATOR 3-RELATED"/>
    <property type="match status" value="1"/>
</dbReference>
<keyword evidence="3" id="KW-1185">Reference proteome</keyword>
<feature type="region of interest" description="Disordered" evidence="1">
    <location>
        <begin position="343"/>
        <end position="375"/>
    </location>
</feature>
<reference evidence="2" key="1">
    <citation type="submission" date="2020-06" db="EMBL/GenBank/DDBJ databases">
        <title>WGS assembly of Ceratodon purpureus strain R40.</title>
        <authorList>
            <person name="Carey S.B."/>
            <person name="Jenkins J."/>
            <person name="Shu S."/>
            <person name="Lovell J.T."/>
            <person name="Sreedasyam A."/>
            <person name="Maumus F."/>
            <person name="Tiley G.P."/>
            <person name="Fernandez-Pozo N."/>
            <person name="Barry K."/>
            <person name="Chen C."/>
            <person name="Wang M."/>
            <person name="Lipzen A."/>
            <person name="Daum C."/>
            <person name="Saski C.A."/>
            <person name="Payton A.C."/>
            <person name="Mcbreen J.C."/>
            <person name="Conrad R.E."/>
            <person name="Kollar L.M."/>
            <person name="Olsson S."/>
            <person name="Huttunen S."/>
            <person name="Landis J.B."/>
            <person name="Wickett N.J."/>
            <person name="Johnson M.G."/>
            <person name="Rensing S.A."/>
            <person name="Grimwood J."/>
            <person name="Schmutz J."/>
            <person name="Mcdaniel S.F."/>
        </authorList>
    </citation>
    <scope>NUCLEOTIDE SEQUENCE</scope>
    <source>
        <strain evidence="2">R40</strain>
    </source>
</reference>
<dbReference type="GO" id="GO:0019210">
    <property type="term" value="F:kinase inhibitor activity"/>
    <property type="evidence" value="ECO:0007669"/>
    <property type="project" value="InterPro"/>
</dbReference>
<feature type="region of interest" description="Disordered" evidence="1">
    <location>
        <begin position="251"/>
        <end position="284"/>
    </location>
</feature>
<feature type="compositionally biased region" description="Polar residues" evidence="1">
    <location>
        <begin position="32"/>
        <end position="43"/>
    </location>
</feature>
<comment type="caution">
    <text evidence="2">The sequence shown here is derived from an EMBL/GenBank/DDBJ whole genome shotgun (WGS) entry which is preliminary data.</text>
</comment>
<dbReference type="GO" id="GO:0005886">
    <property type="term" value="C:plasma membrane"/>
    <property type="evidence" value="ECO:0007669"/>
    <property type="project" value="InterPro"/>
</dbReference>
<dbReference type="InterPro" id="IPR039620">
    <property type="entry name" value="BKI1/MAKR1/3/4"/>
</dbReference>
<gene>
    <name evidence="2" type="ORF">KC19_12G120100</name>
</gene>
<name>A0A8T0G7A4_CERPU</name>
<feature type="region of interest" description="Disordered" evidence="1">
    <location>
        <begin position="15"/>
        <end position="113"/>
    </location>
</feature>
<evidence type="ECO:0000256" key="1">
    <source>
        <dbReference type="SAM" id="MobiDB-lite"/>
    </source>
</evidence>
<organism evidence="2 3">
    <name type="scientific">Ceratodon purpureus</name>
    <name type="common">Fire moss</name>
    <name type="synonym">Dicranum purpureum</name>
    <dbReference type="NCBI Taxonomy" id="3225"/>
    <lineage>
        <taxon>Eukaryota</taxon>
        <taxon>Viridiplantae</taxon>
        <taxon>Streptophyta</taxon>
        <taxon>Embryophyta</taxon>
        <taxon>Bryophyta</taxon>
        <taxon>Bryophytina</taxon>
        <taxon>Bryopsida</taxon>
        <taxon>Dicranidae</taxon>
        <taxon>Pseudoditrichales</taxon>
        <taxon>Ditrichaceae</taxon>
        <taxon>Ceratodon</taxon>
    </lineage>
</organism>
<feature type="region of interest" description="Disordered" evidence="1">
    <location>
        <begin position="166"/>
        <end position="224"/>
    </location>
</feature>
<dbReference type="PANTHER" id="PTHR33312">
    <property type="entry name" value="MEMBRANE-ASSOCIATED KINASE REGULATOR 4-RELATED"/>
    <property type="match status" value="1"/>
</dbReference>
<dbReference type="EMBL" id="CM026433">
    <property type="protein sequence ID" value="KAG0554801.1"/>
    <property type="molecule type" value="Genomic_DNA"/>
</dbReference>
<sequence length="426" mass="47678">MEMEIEALATLRLNQSPRRYRGSRQLYEDESTPSSPYYLSAPTSPRLGSMRKVEETPLGEVHAAVPFDWEERPGTPKKGRRSRKDGDIMKDDEEDRASRSPSPERSSRQSSMSEFDFGSARFIAEEDTHAFCNDVPIASADQLFLHGQLLPLRLPPRLQAVKQLRESSEDESTIHGSFRMPVSPRSGSSPMKQLMSFRGRSKSPQRDGAGWPFHEVESGPKAGAGTKLQKFRSLSPLRIFKRENSEVSILFSEKSTSGSDSTSSSASSARSSAFSSSSSGDENNDIRVSREFWPTFEEKQRNGKALNEFLYSDKPPTSPKIDVSKLSSKEVLKKAERFKLSEEGLKSMSVEKEKEKSCSERKALTPQLSRSNARSISRTPIILPQAYEPMLRLSKQRDATSYPKRFGILKRCLGYEPPSSPGSPGY</sequence>
<accession>A0A8T0G7A4</accession>
<feature type="compositionally biased region" description="Low complexity" evidence="1">
    <location>
        <begin position="252"/>
        <end position="279"/>
    </location>
</feature>
<feature type="compositionally biased region" description="Basic and acidic residues" evidence="1">
    <location>
        <begin position="343"/>
        <end position="363"/>
    </location>
</feature>
<protein>
    <submittedName>
        <fullName evidence="2">Uncharacterized protein</fullName>
    </submittedName>
</protein>
<dbReference type="Proteomes" id="UP000822688">
    <property type="component" value="Chromosome 12"/>
</dbReference>
<evidence type="ECO:0000313" key="2">
    <source>
        <dbReference type="EMBL" id="KAG0554801.1"/>
    </source>
</evidence>
<feature type="compositionally biased region" description="Polar residues" evidence="1">
    <location>
        <begin position="366"/>
        <end position="375"/>
    </location>
</feature>
<evidence type="ECO:0000313" key="3">
    <source>
        <dbReference type="Proteomes" id="UP000822688"/>
    </source>
</evidence>
<feature type="compositionally biased region" description="Low complexity" evidence="1">
    <location>
        <begin position="99"/>
        <end position="113"/>
    </location>
</feature>
<proteinExistence type="predicted"/>